<dbReference type="Pfam" id="PF04250">
    <property type="entry name" value="DUF429"/>
    <property type="match status" value="1"/>
</dbReference>
<organism evidence="1 2">
    <name type="scientific">Cellulomonas rhizosphaerae</name>
    <dbReference type="NCBI Taxonomy" id="2293719"/>
    <lineage>
        <taxon>Bacteria</taxon>
        <taxon>Bacillati</taxon>
        <taxon>Actinomycetota</taxon>
        <taxon>Actinomycetes</taxon>
        <taxon>Micrococcales</taxon>
        <taxon>Cellulomonadaceae</taxon>
        <taxon>Cellulomonas</taxon>
    </lineage>
</organism>
<sequence length="226" mass="23666">MMVRVLGVDACKAGWVGIELDGVAVRASFAPTIADLVAVVGRELDVVAIDIPIGLPDRSGRTADTLARRGLGRRGSTIFMTPVRSAVVEEDYDAANRAARAATGAGISRQAHGLRVKILDVDAYRAVAPVRLVEVHPELSFTRMTGQVLPRKTSWAGAAARRTALAAEGVVLDDSLGLAGQMAAVDDVLDAAAAAWSARRVAAGLAESYPAQPEVFSDGWPAAIWV</sequence>
<evidence type="ECO:0000313" key="2">
    <source>
        <dbReference type="Proteomes" id="UP000283374"/>
    </source>
</evidence>
<evidence type="ECO:0000313" key="1">
    <source>
        <dbReference type="EMBL" id="RHA43648.1"/>
    </source>
</evidence>
<dbReference type="Proteomes" id="UP000283374">
    <property type="component" value="Unassembled WGS sequence"/>
</dbReference>
<keyword evidence="2" id="KW-1185">Reference proteome</keyword>
<dbReference type="EMBL" id="QWKP01000150">
    <property type="protein sequence ID" value="RHA43648.1"/>
    <property type="molecule type" value="Genomic_DNA"/>
</dbReference>
<accession>A0A413RNZ2</accession>
<dbReference type="InterPro" id="IPR007362">
    <property type="entry name" value="DUF429"/>
</dbReference>
<proteinExistence type="predicted"/>
<gene>
    <name evidence="1" type="ORF">D1825_05300</name>
</gene>
<dbReference type="AlphaFoldDB" id="A0A413RNZ2"/>
<comment type="caution">
    <text evidence="1">The sequence shown here is derived from an EMBL/GenBank/DDBJ whole genome shotgun (WGS) entry which is preliminary data.</text>
</comment>
<protein>
    <submittedName>
        <fullName evidence="1">DUF429 domain-containing protein</fullName>
    </submittedName>
</protein>
<dbReference type="OrthoDB" id="9811476at2"/>
<reference evidence="1 2" key="1">
    <citation type="submission" date="2018-08" db="EMBL/GenBank/DDBJ databases">
        <title>Cellulomonas rhizosphaerae sp. nov., a novel actinomycete isolated from soil.</title>
        <authorList>
            <person name="Tian Y."/>
        </authorList>
    </citation>
    <scope>NUCLEOTIDE SEQUENCE [LARGE SCALE GENOMIC DNA]</scope>
    <source>
        <strain evidence="1 2">NEAU-TCZ24</strain>
    </source>
</reference>
<name>A0A413RNZ2_9CELL</name>